<dbReference type="HOGENOM" id="CLU_1627943_0_0_1"/>
<feature type="region of interest" description="Disordered" evidence="1">
    <location>
        <begin position="133"/>
        <end position="163"/>
    </location>
</feature>
<sequence length="163" mass="18673">MFMHSELCIDHYLTHDIMQGLRSKLSHNIPESFKNLIILIKSQETLLQKIEYSKPKDIDLSGIINLEPPEMINFIKKKNLVKFINKNELTAMKKIDNGHFGSISTAIWKKADKLSDIYSSGVLMRKLSGGKPPFVDNENGLREEPVPDTPEEGSRLTHRQTFH</sequence>
<organism evidence="2">
    <name type="scientific">Rhizophagus irregularis (strain DAOM 181602 / DAOM 197198 / MUCL 43194)</name>
    <name type="common">Arbuscular mycorrhizal fungus</name>
    <name type="synonym">Glomus intraradices</name>
    <dbReference type="NCBI Taxonomy" id="747089"/>
    <lineage>
        <taxon>Eukaryota</taxon>
        <taxon>Fungi</taxon>
        <taxon>Fungi incertae sedis</taxon>
        <taxon>Mucoromycota</taxon>
        <taxon>Glomeromycotina</taxon>
        <taxon>Glomeromycetes</taxon>
        <taxon>Glomerales</taxon>
        <taxon>Glomeraceae</taxon>
        <taxon>Rhizophagus</taxon>
    </lineage>
</organism>
<gene>
    <name evidence="2" type="ORF">GLOINDRAFT_25079</name>
</gene>
<protein>
    <submittedName>
        <fullName evidence="2">Uncharacterized protein</fullName>
    </submittedName>
</protein>
<reference evidence="2" key="1">
    <citation type="submission" date="2013-07" db="EMBL/GenBank/DDBJ databases">
        <title>The genome of an arbuscular mycorrhizal fungus provides insights into the evolution of the oldest plant symbiosis.</title>
        <authorList>
            <consortium name="DOE Joint Genome Institute"/>
            <person name="Tisserant E."/>
            <person name="Malbreil M."/>
            <person name="Kuo A."/>
            <person name="Kohler A."/>
            <person name="Symeonidi A."/>
            <person name="Balestrini R."/>
            <person name="Charron P."/>
            <person name="Duensing N."/>
            <person name="Frei-dit-Frey N."/>
            <person name="Gianinazzi-Pearson V."/>
            <person name="Gilbert B."/>
            <person name="Handa Y."/>
            <person name="Hijri M."/>
            <person name="Kaul R."/>
            <person name="Kawaguchi M."/>
            <person name="Krajinski F."/>
            <person name="Lammers P."/>
            <person name="Lapierre D."/>
            <person name="Masclaux F.G."/>
            <person name="Murat C."/>
            <person name="Morin E."/>
            <person name="Ndikumana S."/>
            <person name="Pagni M."/>
            <person name="Petitpierre D."/>
            <person name="Requena N."/>
            <person name="Rosikiewicz P."/>
            <person name="Riley R."/>
            <person name="Saito K."/>
            <person name="San Clemente H."/>
            <person name="Shapiro H."/>
            <person name="van Tuinen D."/>
            <person name="Becard G."/>
            <person name="Bonfante P."/>
            <person name="Paszkowski U."/>
            <person name="Shachar-Hill Y."/>
            <person name="Young J.P."/>
            <person name="Sanders I.R."/>
            <person name="Henrissat B."/>
            <person name="Rensing S.A."/>
            <person name="Grigoriev I.V."/>
            <person name="Corradi N."/>
            <person name="Roux C."/>
            <person name="Martin F."/>
        </authorList>
    </citation>
    <scope>NUCLEOTIDE SEQUENCE</scope>
    <source>
        <strain evidence="2">DAOM 197198</strain>
    </source>
</reference>
<name>U9U3P1_RHIID</name>
<dbReference type="AlphaFoldDB" id="U9U3P1"/>
<proteinExistence type="predicted"/>
<accession>U9U3P1</accession>
<evidence type="ECO:0000313" key="2">
    <source>
        <dbReference type="EMBL" id="ESA14317.1"/>
    </source>
</evidence>
<dbReference type="EMBL" id="KI283020">
    <property type="protein sequence ID" value="ESA14317.1"/>
    <property type="molecule type" value="Genomic_DNA"/>
</dbReference>
<evidence type="ECO:0000256" key="1">
    <source>
        <dbReference type="SAM" id="MobiDB-lite"/>
    </source>
</evidence>